<sequence>MAEIQENGNFENTRNKDTPWSNVPVLEKAREKLAPLSFEVFDGIPYFSYQCVRDFSRMFEDIDNAELRDDDVITVGFPRSGNHWTFEVLTMIQQQSTDFAKDYYYRRVMECIGDTITEKLSSFPSPRILALHTRMSRLPKKTVEKKVKVVYILRNPKDVLVSWYRLSYAAKLPENGFRGTWEEFYELQLTGEHPWGTWFDHVLAAEQYLQDNPDCRCFVLQYEKMKENAVDVIKQLCHFLGQPEAKAEDIAQRTNFRAMAEGMREKHENQVKSLLKEGEAFLVKGEIGGWKRYFTVDQNERFNSMFEEKMRGCKLADSVRPYLN</sequence>
<dbReference type="Gene3D" id="3.40.50.300">
    <property type="entry name" value="P-loop containing nucleotide triphosphate hydrolases"/>
    <property type="match status" value="1"/>
</dbReference>
<dbReference type="PANTHER" id="PTHR11783">
    <property type="entry name" value="SULFOTRANSFERASE SULT"/>
    <property type="match status" value="1"/>
</dbReference>
<dbReference type="RefSeq" id="XP_012940564.1">
    <property type="nucleotide sequence ID" value="XM_013085110.2"/>
</dbReference>
<evidence type="ECO:0000256" key="2">
    <source>
        <dbReference type="ARBA" id="ARBA00022679"/>
    </source>
</evidence>
<dbReference type="Pfam" id="PF00685">
    <property type="entry name" value="Sulfotransfer_1"/>
    <property type="match status" value="1"/>
</dbReference>
<keyword evidence="4" id="KW-1185">Reference proteome</keyword>
<gene>
    <name evidence="5" type="primary">LOC101856036</name>
</gene>
<evidence type="ECO:0000259" key="3">
    <source>
        <dbReference type="Pfam" id="PF00685"/>
    </source>
</evidence>
<accession>A0ABM1A4B1</accession>
<dbReference type="InterPro" id="IPR000863">
    <property type="entry name" value="Sulfotransferase_dom"/>
</dbReference>
<keyword evidence="2" id="KW-0808">Transferase</keyword>
<evidence type="ECO:0000313" key="5">
    <source>
        <dbReference type="RefSeq" id="XP_012940564.1"/>
    </source>
</evidence>
<proteinExistence type="inferred from homology"/>
<name>A0ABM1A4B1_APLCA</name>
<feature type="domain" description="Sulfotransferase" evidence="3">
    <location>
        <begin position="69"/>
        <end position="313"/>
    </location>
</feature>
<dbReference type="Proteomes" id="UP000694888">
    <property type="component" value="Unplaced"/>
</dbReference>
<comment type="similarity">
    <text evidence="1">Belongs to the sulfotransferase 1 family.</text>
</comment>
<dbReference type="SUPFAM" id="SSF52540">
    <property type="entry name" value="P-loop containing nucleoside triphosphate hydrolases"/>
    <property type="match status" value="1"/>
</dbReference>
<organism evidence="4 5">
    <name type="scientific">Aplysia californica</name>
    <name type="common">California sea hare</name>
    <dbReference type="NCBI Taxonomy" id="6500"/>
    <lineage>
        <taxon>Eukaryota</taxon>
        <taxon>Metazoa</taxon>
        <taxon>Spiralia</taxon>
        <taxon>Lophotrochozoa</taxon>
        <taxon>Mollusca</taxon>
        <taxon>Gastropoda</taxon>
        <taxon>Heterobranchia</taxon>
        <taxon>Euthyneura</taxon>
        <taxon>Tectipleura</taxon>
        <taxon>Aplysiida</taxon>
        <taxon>Aplysioidea</taxon>
        <taxon>Aplysiidae</taxon>
        <taxon>Aplysia</taxon>
    </lineage>
</organism>
<dbReference type="InterPro" id="IPR027417">
    <property type="entry name" value="P-loop_NTPase"/>
</dbReference>
<evidence type="ECO:0000313" key="4">
    <source>
        <dbReference type="Proteomes" id="UP000694888"/>
    </source>
</evidence>
<evidence type="ECO:0000256" key="1">
    <source>
        <dbReference type="ARBA" id="ARBA00005771"/>
    </source>
</evidence>
<protein>
    <submittedName>
        <fullName evidence="5">Sulfotransferase 1A1-like</fullName>
    </submittedName>
</protein>
<reference evidence="5" key="1">
    <citation type="submission" date="2025-08" db="UniProtKB">
        <authorList>
            <consortium name="RefSeq"/>
        </authorList>
    </citation>
    <scope>IDENTIFICATION</scope>
</reference>
<dbReference type="GeneID" id="101856036"/>